<evidence type="ECO:0000256" key="4">
    <source>
        <dbReference type="ARBA" id="ARBA00023002"/>
    </source>
</evidence>
<dbReference type="PANTHER" id="PTHR42973:SF9">
    <property type="entry name" value="FAD-BINDING PCMH-TYPE DOMAIN-CONTAINING PROTEIN-RELATED"/>
    <property type="match status" value="1"/>
</dbReference>
<feature type="domain" description="Berberine/berberine-like" evidence="5">
    <location>
        <begin position="201"/>
        <end position="241"/>
    </location>
</feature>
<accession>A0ABR3X269</accession>
<keyword evidence="3" id="KW-0274">FAD</keyword>
<organism evidence="6 7">
    <name type="scientific">Paecilomyces lecythidis</name>
    <dbReference type="NCBI Taxonomy" id="3004212"/>
    <lineage>
        <taxon>Eukaryota</taxon>
        <taxon>Fungi</taxon>
        <taxon>Dikarya</taxon>
        <taxon>Ascomycota</taxon>
        <taxon>Pezizomycotina</taxon>
        <taxon>Eurotiomycetes</taxon>
        <taxon>Eurotiomycetidae</taxon>
        <taxon>Eurotiales</taxon>
        <taxon>Thermoascaceae</taxon>
        <taxon>Paecilomyces</taxon>
    </lineage>
</organism>
<dbReference type="Gene3D" id="3.40.462.20">
    <property type="match status" value="1"/>
</dbReference>
<evidence type="ECO:0000256" key="1">
    <source>
        <dbReference type="ARBA" id="ARBA00001974"/>
    </source>
</evidence>
<evidence type="ECO:0000313" key="7">
    <source>
        <dbReference type="Proteomes" id="UP001583193"/>
    </source>
</evidence>
<evidence type="ECO:0000259" key="5">
    <source>
        <dbReference type="Pfam" id="PF08031"/>
    </source>
</evidence>
<keyword evidence="4" id="KW-0560">Oxidoreductase</keyword>
<dbReference type="EMBL" id="JAVDPF010000032">
    <property type="protein sequence ID" value="KAL1870024.1"/>
    <property type="molecule type" value="Genomic_DNA"/>
</dbReference>
<proteinExistence type="predicted"/>
<dbReference type="InterPro" id="IPR050416">
    <property type="entry name" value="FAD-linked_Oxidoreductase"/>
</dbReference>
<name>A0ABR3X269_9EURO</name>
<sequence length="246" mass="28166">VEDVYEAINEHLLEQPVDLVNYSVFFNEPNIDPDHAVIVFFILREGVDAVEMQYIKPFTTLGPVATQAGKGTYQDITKWTGLSNDAPPCQKANLSNVRFPVDIQKYNRTAQRSAIDIFSRVTRENPALNQSFCMFEGYSLQGVREIPAESTSFPPREAKLLIAPVVVYEGSGSTRDEEAREFGESLRDVIFQGSEQEKLYAYVNYAYGYETPESMYGYEPWRLEQLRQLKAKYDPNNRFSFYAPFT</sequence>
<dbReference type="Proteomes" id="UP001583193">
    <property type="component" value="Unassembled WGS sequence"/>
</dbReference>
<keyword evidence="7" id="KW-1185">Reference proteome</keyword>
<evidence type="ECO:0000256" key="2">
    <source>
        <dbReference type="ARBA" id="ARBA00022630"/>
    </source>
</evidence>
<protein>
    <recommendedName>
        <fullName evidence="5">Berberine/berberine-like domain-containing protein</fullName>
    </recommendedName>
</protein>
<keyword evidence="2" id="KW-0285">Flavoprotein</keyword>
<comment type="caution">
    <text evidence="6">The sequence shown here is derived from an EMBL/GenBank/DDBJ whole genome shotgun (WGS) entry which is preliminary data.</text>
</comment>
<dbReference type="InterPro" id="IPR016169">
    <property type="entry name" value="FAD-bd_PCMH_sub2"/>
</dbReference>
<gene>
    <name evidence="6" type="ORF">Plec18167_007542</name>
</gene>
<dbReference type="Pfam" id="PF08031">
    <property type="entry name" value="BBE"/>
    <property type="match status" value="1"/>
</dbReference>
<dbReference type="PANTHER" id="PTHR42973">
    <property type="entry name" value="BINDING OXIDOREDUCTASE, PUTATIVE (AFU_ORTHOLOGUE AFUA_1G17690)-RELATED"/>
    <property type="match status" value="1"/>
</dbReference>
<feature type="non-terminal residue" evidence="6">
    <location>
        <position position="1"/>
    </location>
</feature>
<evidence type="ECO:0000313" key="6">
    <source>
        <dbReference type="EMBL" id="KAL1870024.1"/>
    </source>
</evidence>
<reference evidence="6 7" key="1">
    <citation type="journal article" date="2024" name="IMA Fungus">
        <title>IMA Genome - F19 : A genome assembly and annotation guide to empower mycologists, including annotated draft genome sequences of Ceratocystis pirilliformis, Diaporthe australafricana, Fusarium ophioides, Paecilomyces lecythidis, and Sporothrix stenoceras.</title>
        <authorList>
            <person name="Aylward J."/>
            <person name="Wilson A.M."/>
            <person name="Visagie C.M."/>
            <person name="Spraker J."/>
            <person name="Barnes I."/>
            <person name="Buitendag C."/>
            <person name="Ceriani C."/>
            <person name="Del Mar Angel L."/>
            <person name="du Plessis D."/>
            <person name="Fuchs T."/>
            <person name="Gasser K."/>
            <person name="Kramer D."/>
            <person name="Li W."/>
            <person name="Munsamy K."/>
            <person name="Piso A."/>
            <person name="Price J.L."/>
            <person name="Sonnekus B."/>
            <person name="Thomas C."/>
            <person name="van der Nest A."/>
            <person name="van Dijk A."/>
            <person name="van Heerden A."/>
            <person name="van Vuuren N."/>
            <person name="Yilmaz N."/>
            <person name="Duong T.A."/>
            <person name="van der Merwe N.A."/>
            <person name="Wingfield M.J."/>
            <person name="Wingfield B.D."/>
        </authorList>
    </citation>
    <scope>NUCLEOTIDE SEQUENCE [LARGE SCALE GENOMIC DNA]</scope>
    <source>
        <strain evidence="6 7">CMW 18167</strain>
    </source>
</reference>
<evidence type="ECO:0000256" key="3">
    <source>
        <dbReference type="ARBA" id="ARBA00022827"/>
    </source>
</evidence>
<comment type="cofactor">
    <cofactor evidence="1">
        <name>FAD</name>
        <dbReference type="ChEBI" id="CHEBI:57692"/>
    </cofactor>
</comment>
<dbReference type="InterPro" id="IPR012951">
    <property type="entry name" value="BBE"/>
</dbReference>
<dbReference type="Gene3D" id="3.30.465.10">
    <property type="match status" value="1"/>
</dbReference>